<dbReference type="InterPro" id="IPR012946">
    <property type="entry name" value="X8"/>
</dbReference>
<dbReference type="PANTHER" id="PTHR31044:SF57">
    <property type="entry name" value="CARBOHYDRATE-BINDING X8 DOMAIN SUPERFAMILY PROTEIN"/>
    <property type="match status" value="1"/>
</dbReference>
<sequence>MSGKGPWCVANPNAQTEVLQANIDYVCGIVIGACGAIQEGASCYTTDIVRRASYPMNAYFYMYGHKDINCYFNGTGRIVHDDPGYGNCVYPS</sequence>
<keyword evidence="4" id="KW-1185">Reference proteome</keyword>
<reference evidence="3 4" key="1">
    <citation type="submission" date="2020-08" db="EMBL/GenBank/DDBJ databases">
        <title>Plant Genome Project.</title>
        <authorList>
            <person name="Zhang R.-G."/>
        </authorList>
    </citation>
    <scope>NUCLEOTIDE SEQUENCE [LARGE SCALE GENOMIC DNA]</scope>
    <source>
        <tissue evidence="3">Rhizome</tissue>
    </source>
</reference>
<evidence type="ECO:0000256" key="1">
    <source>
        <dbReference type="ARBA" id="ARBA00022729"/>
    </source>
</evidence>
<evidence type="ECO:0000259" key="2">
    <source>
        <dbReference type="SMART" id="SM00768"/>
    </source>
</evidence>
<accession>A0A8J5KLS4</accession>
<dbReference type="AlphaFoldDB" id="A0A8J5KLS4"/>
<dbReference type="PANTHER" id="PTHR31044">
    <property type="entry name" value="BETA-1,3 GLUCANASE"/>
    <property type="match status" value="1"/>
</dbReference>
<dbReference type="SMART" id="SM00768">
    <property type="entry name" value="X8"/>
    <property type="match status" value="1"/>
</dbReference>
<comment type="caution">
    <text evidence="3">The sequence shown here is derived from an EMBL/GenBank/DDBJ whole genome shotgun (WGS) entry which is preliminary data.</text>
</comment>
<proteinExistence type="predicted"/>
<evidence type="ECO:0000313" key="4">
    <source>
        <dbReference type="Proteomes" id="UP000734854"/>
    </source>
</evidence>
<keyword evidence="1" id="KW-0732">Signal</keyword>
<feature type="domain" description="X8" evidence="2">
    <location>
        <begin position="6"/>
        <end position="90"/>
    </location>
</feature>
<name>A0A8J5KLS4_ZINOF</name>
<dbReference type="Proteomes" id="UP000734854">
    <property type="component" value="Unassembled WGS sequence"/>
</dbReference>
<dbReference type="EMBL" id="JACMSC010000014">
    <property type="protein sequence ID" value="KAG6488851.1"/>
    <property type="molecule type" value="Genomic_DNA"/>
</dbReference>
<protein>
    <recommendedName>
        <fullName evidence="2">X8 domain-containing protein</fullName>
    </recommendedName>
</protein>
<dbReference type="GO" id="GO:0009506">
    <property type="term" value="C:plasmodesma"/>
    <property type="evidence" value="ECO:0007669"/>
    <property type="project" value="UniProtKB-ARBA"/>
</dbReference>
<dbReference type="Pfam" id="PF07983">
    <property type="entry name" value="X8"/>
    <property type="match status" value="1"/>
</dbReference>
<evidence type="ECO:0000313" key="3">
    <source>
        <dbReference type="EMBL" id="KAG6488851.1"/>
    </source>
</evidence>
<organism evidence="3 4">
    <name type="scientific">Zingiber officinale</name>
    <name type="common">Ginger</name>
    <name type="synonym">Amomum zingiber</name>
    <dbReference type="NCBI Taxonomy" id="94328"/>
    <lineage>
        <taxon>Eukaryota</taxon>
        <taxon>Viridiplantae</taxon>
        <taxon>Streptophyta</taxon>
        <taxon>Embryophyta</taxon>
        <taxon>Tracheophyta</taxon>
        <taxon>Spermatophyta</taxon>
        <taxon>Magnoliopsida</taxon>
        <taxon>Liliopsida</taxon>
        <taxon>Zingiberales</taxon>
        <taxon>Zingiberaceae</taxon>
        <taxon>Zingiber</taxon>
    </lineage>
</organism>
<gene>
    <name evidence="3" type="ORF">ZIOFF_050105</name>
</gene>
<dbReference type="InterPro" id="IPR044788">
    <property type="entry name" value="X8_dom_prot"/>
</dbReference>
<dbReference type="Gene3D" id="1.20.58.1040">
    <property type="match status" value="1"/>
</dbReference>